<dbReference type="PROSITE" id="PS00463">
    <property type="entry name" value="ZN2_CY6_FUNGAL_1"/>
    <property type="match status" value="1"/>
</dbReference>
<evidence type="ECO:0000256" key="2">
    <source>
        <dbReference type="ARBA" id="ARBA00022723"/>
    </source>
</evidence>
<evidence type="ECO:0000256" key="5">
    <source>
        <dbReference type="ARBA" id="ARBA00023125"/>
    </source>
</evidence>
<keyword evidence="6" id="KW-0804">Transcription</keyword>
<feature type="region of interest" description="Disordered" evidence="8">
    <location>
        <begin position="175"/>
        <end position="232"/>
    </location>
</feature>
<gene>
    <name evidence="10" type="ORF">KGF57_001299</name>
</gene>
<evidence type="ECO:0000313" key="11">
    <source>
        <dbReference type="Proteomes" id="UP001204833"/>
    </source>
</evidence>
<keyword evidence="7" id="KW-0539">Nucleus</keyword>
<keyword evidence="4" id="KW-0805">Transcription regulation</keyword>
<feature type="compositionally biased region" description="Polar residues" evidence="8">
    <location>
        <begin position="882"/>
        <end position="896"/>
    </location>
</feature>
<dbReference type="GeneID" id="76149358"/>
<dbReference type="InterPro" id="IPR036864">
    <property type="entry name" value="Zn2-C6_fun-type_DNA-bd_sf"/>
</dbReference>
<dbReference type="InterPro" id="IPR001138">
    <property type="entry name" value="Zn2Cys6_DnaBD"/>
</dbReference>
<feature type="domain" description="Zn(2)-C6 fungal-type" evidence="9">
    <location>
        <begin position="101"/>
        <end position="134"/>
    </location>
</feature>
<dbReference type="EMBL" id="JAIHNG010000063">
    <property type="protein sequence ID" value="KAI5963354.1"/>
    <property type="molecule type" value="Genomic_DNA"/>
</dbReference>
<keyword evidence="2" id="KW-0479">Metal-binding</keyword>
<comment type="subcellular location">
    <subcellularLocation>
        <location evidence="1">Nucleus</location>
    </subcellularLocation>
</comment>
<keyword evidence="5" id="KW-0238">DNA-binding</keyword>
<dbReference type="CDD" id="cd00067">
    <property type="entry name" value="GAL4"/>
    <property type="match status" value="1"/>
</dbReference>
<feature type="compositionally biased region" description="Low complexity" evidence="8">
    <location>
        <begin position="902"/>
        <end position="917"/>
    </location>
</feature>
<evidence type="ECO:0000256" key="1">
    <source>
        <dbReference type="ARBA" id="ARBA00004123"/>
    </source>
</evidence>
<evidence type="ECO:0000256" key="8">
    <source>
        <dbReference type="SAM" id="MobiDB-lite"/>
    </source>
</evidence>
<name>A0AAD5BHB9_9ASCO</name>
<sequence length="954" mass="106985">MKEKGETSIGAKNSFENLVHIASNMSQEFQRLKQDESRHPQRSSYGPEFENQSQSPTPSINSTGYVKDSGSNTPSNLASSPSNQHSQLQQTERQGKAKRMACVECRQQKSRCDAHERHPEPCTRCAKKKLKCDLKSDYKRTYKRARIAQIEKEFMELKKSLNTAQATELLSRFPSLANGENKDGDGDFNLVDSPRNSTPQQEITADRKVHDNSVSSHPTEARPPSYPQSTNVRNVSIVNVPQVCQNTQADAANAHPNVPQLTYDAKLGNSSVSRLSQGLKLSDEVLHCEDKSVESITLTSSTIKELFMEYVSRYHPIFPVVEVTKGPERIYRLCPPLFWVIIFVSLRRFKEGFSKNLLIQLSPIVKGILAEIMISPITRYNPTEEDEPIYNVSSVYSVQAFLLYSYWPPITSSLSADSSYSTVSTGFFQAIRIGLHAPSLFSSGKNSDSQSASKITQQQQMLQEQIKTWIATNAASQFIATAFGYPACVQFDSSIWYYSRKGSDVPIPEDIKLMLATAQFEDQMAKSLNSNPMDPCGVSDANERVSLLKLLEKRVDELEVTISRTTSHDSFKFRMFEILASKVHLFSYYFMDSSKISEFELKTGLVKLYNAATRLVSFTQSCQTEDKKFIKYLPGVYLLNLWQAACIIGKLVHSSLKSVIDVTRGKQSYEAVVNLTARASILKHDMAFRSSGITRNMWSLFRQLDSQNLNTLSISIRNRMAASVFFDCLNLIREKAGMTNLRVKTDDRNPGPESHLEDGQEDNLQAEGDSDSEARKEISRKEKRSLSNEDDADQKARKIIRTIPLDPEPISAGATKRSTIFNIVNASTDSTPAVKGDCNTPDTNRYNQVPPPFATSAPAVDSTVLNGNQNTVTTPQFLPSVHSQSLQKDPMPNSNHEYPPFTSNTTYQQPQSTSTYYDSPLQSGLESLDLDRFDSDMLWRDVDSVMNDFGFHMG</sequence>
<evidence type="ECO:0000256" key="6">
    <source>
        <dbReference type="ARBA" id="ARBA00023163"/>
    </source>
</evidence>
<feature type="region of interest" description="Disordered" evidence="8">
    <location>
        <begin position="26"/>
        <end position="95"/>
    </location>
</feature>
<dbReference type="RefSeq" id="XP_051610176.1">
    <property type="nucleotide sequence ID" value="XM_051750489.1"/>
</dbReference>
<dbReference type="GO" id="GO:0005634">
    <property type="term" value="C:nucleus"/>
    <property type="evidence" value="ECO:0007669"/>
    <property type="project" value="UniProtKB-SubCell"/>
</dbReference>
<reference evidence="10 11" key="1">
    <citation type="journal article" date="2022" name="DNA Res.">
        <title>Genome analysis of five recently described species of the CUG-Ser clade uncovers Candida theae as a new hybrid lineage with pathogenic potential in the Candida parapsilosis species complex.</title>
        <authorList>
            <person name="Mixao V."/>
            <person name="Del Olmo V."/>
            <person name="Hegedusova E."/>
            <person name="Saus E."/>
            <person name="Pryszcz L."/>
            <person name="Cillingova A."/>
            <person name="Nosek J."/>
            <person name="Gabaldon T."/>
        </authorList>
    </citation>
    <scope>NUCLEOTIDE SEQUENCE [LARGE SCALE GENOMIC DNA]</scope>
    <source>
        <strain evidence="10 11">CBS 12239</strain>
    </source>
</reference>
<dbReference type="SMART" id="SM00066">
    <property type="entry name" value="GAL4"/>
    <property type="match status" value="1"/>
</dbReference>
<organism evidence="10 11">
    <name type="scientific">Candida theae</name>
    <dbReference type="NCBI Taxonomy" id="1198502"/>
    <lineage>
        <taxon>Eukaryota</taxon>
        <taxon>Fungi</taxon>
        <taxon>Dikarya</taxon>
        <taxon>Ascomycota</taxon>
        <taxon>Saccharomycotina</taxon>
        <taxon>Pichiomycetes</taxon>
        <taxon>Debaryomycetaceae</taxon>
        <taxon>Candida/Lodderomyces clade</taxon>
        <taxon>Candida</taxon>
    </lineage>
</organism>
<dbReference type="InterPro" id="IPR051089">
    <property type="entry name" value="prtT"/>
</dbReference>
<dbReference type="Gene3D" id="4.10.240.10">
    <property type="entry name" value="Zn(2)-C6 fungal-type DNA-binding domain"/>
    <property type="match status" value="1"/>
</dbReference>
<feature type="compositionally biased region" description="Basic and acidic residues" evidence="8">
    <location>
        <begin position="743"/>
        <end position="758"/>
    </location>
</feature>
<dbReference type="PANTHER" id="PTHR31845:SF21">
    <property type="entry name" value="REGULATORY PROTEIN LEU3"/>
    <property type="match status" value="1"/>
</dbReference>
<dbReference type="PANTHER" id="PTHR31845">
    <property type="entry name" value="FINGER DOMAIN PROTEIN, PUTATIVE-RELATED"/>
    <property type="match status" value="1"/>
</dbReference>
<feature type="compositionally biased region" description="Basic and acidic residues" evidence="8">
    <location>
        <begin position="772"/>
        <end position="787"/>
    </location>
</feature>
<evidence type="ECO:0000313" key="10">
    <source>
        <dbReference type="EMBL" id="KAI5963354.1"/>
    </source>
</evidence>
<feature type="compositionally biased region" description="Polar residues" evidence="8">
    <location>
        <begin position="194"/>
        <end position="203"/>
    </location>
</feature>
<feature type="region of interest" description="Disordered" evidence="8">
    <location>
        <begin position="882"/>
        <end position="918"/>
    </location>
</feature>
<proteinExistence type="predicted"/>
<dbReference type="Pfam" id="PF00172">
    <property type="entry name" value="Zn_clus"/>
    <property type="match status" value="1"/>
</dbReference>
<evidence type="ECO:0000256" key="7">
    <source>
        <dbReference type="ARBA" id="ARBA00023242"/>
    </source>
</evidence>
<evidence type="ECO:0000256" key="3">
    <source>
        <dbReference type="ARBA" id="ARBA00022833"/>
    </source>
</evidence>
<dbReference type="AlphaFoldDB" id="A0AAD5BHB9"/>
<evidence type="ECO:0000256" key="4">
    <source>
        <dbReference type="ARBA" id="ARBA00023015"/>
    </source>
</evidence>
<dbReference type="Proteomes" id="UP001204833">
    <property type="component" value="Unassembled WGS sequence"/>
</dbReference>
<feature type="compositionally biased region" description="Polar residues" evidence="8">
    <location>
        <begin position="50"/>
        <end position="92"/>
    </location>
</feature>
<dbReference type="SUPFAM" id="SSF57701">
    <property type="entry name" value="Zn2/Cys6 DNA-binding domain"/>
    <property type="match status" value="1"/>
</dbReference>
<dbReference type="PROSITE" id="PS50048">
    <property type="entry name" value="ZN2_CY6_FUNGAL_2"/>
    <property type="match status" value="1"/>
</dbReference>
<accession>A0AAD5BHB9</accession>
<dbReference type="GO" id="GO:0000976">
    <property type="term" value="F:transcription cis-regulatory region binding"/>
    <property type="evidence" value="ECO:0007669"/>
    <property type="project" value="TreeGrafter"/>
</dbReference>
<dbReference type="FunFam" id="4.10.240.10:FF:000003">
    <property type="entry name" value="C6 transcription factor (Leu3)"/>
    <property type="match status" value="1"/>
</dbReference>
<dbReference type="GO" id="GO:0008270">
    <property type="term" value="F:zinc ion binding"/>
    <property type="evidence" value="ECO:0007669"/>
    <property type="project" value="InterPro"/>
</dbReference>
<dbReference type="GO" id="GO:0000981">
    <property type="term" value="F:DNA-binding transcription factor activity, RNA polymerase II-specific"/>
    <property type="evidence" value="ECO:0007669"/>
    <property type="project" value="InterPro"/>
</dbReference>
<keyword evidence="11" id="KW-1185">Reference proteome</keyword>
<evidence type="ECO:0000259" key="9">
    <source>
        <dbReference type="PROSITE" id="PS50048"/>
    </source>
</evidence>
<comment type="caution">
    <text evidence="10">The sequence shown here is derived from an EMBL/GenBank/DDBJ whole genome shotgun (WGS) entry which is preliminary data.</text>
</comment>
<feature type="region of interest" description="Disordered" evidence="8">
    <location>
        <begin position="742"/>
        <end position="812"/>
    </location>
</feature>
<dbReference type="GO" id="GO:0001216">
    <property type="term" value="F:DNA-binding transcription activator activity"/>
    <property type="evidence" value="ECO:0007669"/>
    <property type="project" value="UniProtKB-ARBA"/>
</dbReference>
<keyword evidence="3" id="KW-0862">Zinc</keyword>
<feature type="compositionally biased region" description="Basic and acidic residues" evidence="8">
    <location>
        <begin position="30"/>
        <end position="39"/>
    </location>
</feature>
<protein>
    <submittedName>
        <fullName evidence="10">LEU3</fullName>
    </submittedName>
</protein>